<dbReference type="InterPro" id="IPR033480">
    <property type="entry name" value="sCache_2"/>
</dbReference>
<evidence type="ECO:0000256" key="3">
    <source>
        <dbReference type="ARBA" id="ARBA00022692"/>
    </source>
</evidence>
<comment type="caution">
    <text evidence="7">The sequence shown here is derived from an EMBL/GenBank/DDBJ whole genome shotgun (WGS) entry which is preliminary data.</text>
</comment>
<comment type="subcellular location">
    <subcellularLocation>
        <location evidence="1">Cell membrane</location>
        <topology evidence="1">Multi-pass membrane protein</topology>
    </subcellularLocation>
</comment>
<accession>A0ABS8KC59</accession>
<evidence type="ECO:0000256" key="5">
    <source>
        <dbReference type="ARBA" id="ARBA00023136"/>
    </source>
</evidence>
<proteinExistence type="predicted"/>
<evidence type="ECO:0000259" key="6">
    <source>
        <dbReference type="SMART" id="SM01049"/>
    </source>
</evidence>
<evidence type="ECO:0000256" key="4">
    <source>
        <dbReference type="ARBA" id="ARBA00022989"/>
    </source>
</evidence>
<keyword evidence="2" id="KW-1003">Cell membrane</keyword>
<keyword evidence="5" id="KW-0472">Membrane</keyword>
<dbReference type="EMBL" id="JAJITC010000005">
    <property type="protein sequence ID" value="MCC8402348.1"/>
    <property type="molecule type" value="Genomic_DNA"/>
</dbReference>
<reference evidence="7 8" key="1">
    <citation type="submission" date="2021-11" db="EMBL/GenBank/DDBJ databases">
        <authorList>
            <person name="Oh E.-T."/>
            <person name="Kim S.-B."/>
        </authorList>
    </citation>
    <scope>NUCLEOTIDE SEQUENCE [LARGE SCALE GENOMIC DNA]</scope>
    <source>
        <strain evidence="7 8">MMS20-SJTN17</strain>
    </source>
</reference>
<dbReference type="SMART" id="SM01049">
    <property type="entry name" value="Cache_2"/>
    <property type="match status" value="1"/>
</dbReference>
<evidence type="ECO:0000256" key="1">
    <source>
        <dbReference type="ARBA" id="ARBA00004651"/>
    </source>
</evidence>
<sequence>MRQDRRGQLVAIVQQALDVTQHYRQLAQQGTLSDADARLQALATLATMHYGKDGYVAVNDSHYVILMSPVIPKMNGKDGSRDRSS</sequence>
<dbReference type="Proteomes" id="UP001430614">
    <property type="component" value="Unassembled WGS sequence"/>
</dbReference>
<feature type="domain" description="Single Cache" evidence="6">
    <location>
        <begin position="1"/>
        <end position="83"/>
    </location>
</feature>
<protein>
    <submittedName>
        <fullName evidence="7">Cache domain-containing protein</fullName>
    </submittedName>
</protein>
<evidence type="ECO:0000313" key="7">
    <source>
        <dbReference type="EMBL" id="MCC8402348.1"/>
    </source>
</evidence>
<keyword evidence="3" id="KW-0812">Transmembrane</keyword>
<keyword evidence="8" id="KW-1185">Reference proteome</keyword>
<dbReference type="RefSeq" id="WP_268991431.1">
    <property type="nucleotide sequence ID" value="NZ_JAJITC010000005.1"/>
</dbReference>
<name>A0ABS8KC59_9BURK</name>
<dbReference type="Pfam" id="PF17200">
    <property type="entry name" value="sCache_2"/>
    <property type="match status" value="1"/>
</dbReference>
<dbReference type="Gene3D" id="3.30.450.20">
    <property type="entry name" value="PAS domain"/>
    <property type="match status" value="1"/>
</dbReference>
<evidence type="ECO:0000256" key="2">
    <source>
        <dbReference type="ARBA" id="ARBA00022475"/>
    </source>
</evidence>
<organism evidence="7 8">
    <name type="scientific">Paraburkholderia translucens</name>
    <dbReference type="NCBI Taxonomy" id="2886945"/>
    <lineage>
        <taxon>Bacteria</taxon>
        <taxon>Pseudomonadati</taxon>
        <taxon>Pseudomonadota</taxon>
        <taxon>Betaproteobacteria</taxon>
        <taxon>Burkholderiales</taxon>
        <taxon>Burkholderiaceae</taxon>
        <taxon>Paraburkholderia</taxon>
    </lineage>
</organism>
<keyword evidence="4" id="KW-1133">Transmembrane helix</keyword>
<evidence type="ECO:0000313" key="8">
    <source>
        <dbReference type="Proteomes" id="UP001430614"/>
    </source>
</evidence>
<gene>
    <name evidence="7" type="ORF">LJ655_10665</name>
</gene>